<comment type="caution">
    <text evidence="2">The sequence shown here is derived from an EMBL/GenBank/DDBJ whole genome shotgun (WGS) entry which is preliminary data.</text>
</comment>
<feature type="region of interest" description="Disordered" evidence="1">
    <location>
        <begin position="1"/>
        <end position="73"/>
    </location>
</feature>
<dbReference type="EMBL" id="JASJQH010008113">
    <property type="protein sequence ID" value="KAK9695143.1"/>
    <property type="molecule type" value="Genomic_DNA"/>
</dbReference>
<reference evidence="2 3" key="1">
    <citation type="submission" date="2023-04" db="EMBL/GenBank/DDBJ databases">
        <title>Genome of Basidiobolus ranarum AG-B5.</title>
        <authorList>
            <person name="Stajich J.E."/>
            <person name="Carter-House D."/>
            <person name="Gryganskyi A."/>
        </authorList>
    </citation>
    <scope>NUCLEOTIDE SEQUENCE [LARGE SCALE GENOMIC DNA]</scope>
    <source>
        <strain evidence="2 3">AG-B5</strain>
    </source>
</reference>
<feature type="compositionally biased region" description="Low complexity" evidence="1">
    <location>
        <begin position="17"/>
        <end position="30"/>
    </location>
</feature>
<feature type="compositionally biased region" description="Acidic residues" evidence="1">
    <location>
        <begin position="42"/>
        <end position="56"/>
    </location>
</feature>
<feature type="compositionally biased region" description="Polar residues" evidence="1">
    <location>
        <begin position="1"/>
        <end position="16"/>
    </location>
</feature>
<dbReference type="Proteomes" id="UP001479436">
    <property type="component" value="Unassembled WGS sequence"/>
</dbReference>
<evidence type="ECO:0000313" key="3">
    <source>
        <dbReference type="Proteomes" id="UP001479436"/>
    </source>
</evidence>
<name>A0ABR2VS72_9FUNG</name>
<evidence type="ECO:0000313" key="2">
    <source>
        <dbReference type="EMBL" id="KAK9695143.1"/>
    </source>
</evidence>
<keyword evidence="3" id="KW-1185">Reference proteome</keyword>
<proteinExistence type="predicted"/>
<evidence type="ECO:0000256" key="1">
    <source>
        <dbReference type="SAM" id="MobiDB-lite"/>
    </source>
</evidence>
<protein>
    <submittedName>
        <fullName evidence="2">Uncharacterized protein</fullName>
    </submittedName>
</protein>
<sequence length="147" mass="15649">MVVLTCSLSSSQGQAISNTGSSTNVPTTTTQIHSNESKNENLDDVGDEDEDEDESLAESKTPTKTRKLLASTADASPRLIPSSKMPDWLDFFPTSTPISAYFPEGAEAEVALSAQTAFPDHRNSAAPSLPHILSFSLGLVLLVINVK</sequence>
<accession>A0ABR2VS72</accession>
<organism evidence="2 3">
    <name type="scientific">Basidiobolus ranarum</name>
    <dbReference type="NCBI Taxonomy" id="34480"/>
    <lineage>
        <taxon>Eukaryota</taxon>
        <taxon>Fungi</taxon>
        <taxon>Fungi incertae sedis</taxon>
        <taxon>Zoopagomycota</taxon>
        <taxon>Entomophthoromycotina</taxon>
        <taxon>Basidiobolomycetes</taxon>
        <taxon>Basidiobolales</taxon>
        <taxon>Basidiobolaceae</taxon>
        <taxon>Basidiobolus</taxon>
    </lineage>
</organism>
<gene>
    <name evidence="2" type="ORF">K7432_013115</name>
</gene>